<dbReference type="InterPro" id="IPR020613">
    <property type="entry name" value="Thiolase_CS"/>
</dbReference>
<dbReference type="PROSITE" id="PS00098">
    <property type="entry name" value="THIOLASE_1"/>
    <property type="match status" value="1"/>
</dbReference>
<evidence type="ECO:0000256" key="1">
    <source>
        <dbReference type="ARBA" id="ARBA00010982"/>
    </source>
</evidence>
<dbReference type="NCBIfam" id="TIGR01930">
    <property type="entry name" value="AcCoA-C-Actrans"/>
    <property type="match status" value="1"/>
</dbReference>
<dbReference type="InterPro" id="IPR002155">
    <property type="entry name" value="Thiolase"/>
</dbReference>
<keyword evidence="3 4" id="KW-0012">Acyltransferase</keyword>
<dbReference type="InterPro" id="IPR020615">
    <property type="entry name" value="Thiolase_acyl_enz_int_AS"/>
</dbReference>
<keyword evidence="2 4" id="KW-0808">Transferase</keyword>
<dbReference type="PANTHER" id="PTHR43365:SF1">
    <property type="entry name" value="ACETYL-COA C-ACYLTRANSFERASE"/>
    <property type="match status" value="1"/>
</dbReference>
<dbReference type="PIRSF" id="PIRSF000429">
    <property type="entry name" value="Ac-CoA_Ac_transf"/>
    <property type="match status" value="1"/>
</dbReference>
<dbReference type="Gene3D" id="3.40.47.10">
    <property type="match status" value="2"/>
</dbReference>
<dbReference type="SUPFAM" id="SSF53901">
    <property type="entry name" value="Thiolase-like"/>
    <property type="match status" value="2"/>
</dbReference>
<proteinExistence type="inferred from homology"/>
<comment type="similarity">
    <text evidence="1 4">Belongs to the thiolase-like superfamily. Thiolase family.</text>
</comment>
<evidence type="ECO:0000256" key="3">
    <source>
        <dbReference type="ARBA" id="ARBA00023315"/>
    </source>
</evidence>
<keyword evidence="8" id="KW-1185">Reference proteome</keyword>
<protein>
    <submittedName>
        <fullName evidence="7">Acyl-coa thiolase FadA</fullName>
    </submittedName>
</protein>
<comment type="caution">
    <text evidence="7">The sequence shown here is derived from an EMBL/GenBank/DDBJ whole genome shotgun (WGS) entry which is preliminary data.</text>
</comment>
<dbReference type="PANTHER" id="PTHR43365">
    <property type="entry name" value="BLR7806 PROTEIN"/>
    <property type="match status" value="1"/>
</dbReference>
<feature type="domain" description="Thiolase N-terminal" evidence="5">
    <location>
        <begin position="11"/>
        <end position="277"/>
    </location>
</feature>
<dbReference type="InterPro" id="IPR020610">
    <property type="entry name" value="Thiolase_AS"/>
</dbReference>
<evidence type="ECO:0000259" key="5">
    <source>
        <dbReference type="Pfam" id="PF00108"/>
    </source>
</evidence>
<evidence type="ECO:0000313" key="8">
    <source>
        <dbReference type="Proteomes" id="UP000658127"/>
    </source>
</evidence>
<dbReference type="Pfam" id="PF00108">
    <property type="entry name" value="Thiolase_N"/>
    <property type="match status" value="1"/>
</dbReference>
<evidence type="ECO:0000256" key="4">
    <source>
        <dbReference type="RuleBase" id="RU003557"/>
    </source>
</evidence>
<dbReference type="Proteomes" id="UP000658127">
    <property type="component" value="Unassembled WGS sequence"/>
</dbReference>
<dbReference type="PROSITE" id="PS00737">
    <property type="entry name" value="THIOLASE_2"/>
    <property type="match status" value="1"/>
</dbReference>
<evidence type="ECO:0000259" key="6">
    <source>
        <dbReference type="Pfam" id="PF02803"/>
    </source>
</evidence>
<sequence>MRSDLAVTEAFIYDAIRTPRGRGRSTGALHSVKPITLATDVIRGIVDRNPTLDPGEIVDVVFGNATPVGEHGADLPKAAAMSAGLPDHVTGMQINRFCASGLEAVNLAAQKVRSGWEDFVIAGGVESMSRVRMGSDGGPMMSDPATVLDNRLEPQGIAADLLASLEGFTRDDVDAYSVRSHQRAAAAWDAGRFDRSVVPVVDQNGIVLLERDEAIRAEVTQEAIGSLAPSFATYGSYGFDAMALARYHWVEKVEHVHSAGSSSGIVDGAAAVLVGTEEAGRRFGLTPRARITSAALSGVDGTLMLTGPTAATRKLFERTGLTVDDIDLFELNEAFAAVVLKYQKDFDIPDEKLNVNGGAIAMGHPLGATGAMIAGTALDELERTGGRRALITLCVGGGMGVATLIERV</sequence>
<dbReference type="EMBL" id="BMNE01000003">
    <property type="protein sequence ID" value="GGN80696.1"/>
    <property type="molecule type" value="Genomic_DNA"/>
</dbReference>
<dbReference type="InterPro" id="IPR020617">
    <property type="entry name" value="Thiolase_C"/>
</dbReference>
<organism evidence="7 8">
    <name type="scientific">Nocardia rhizosphaerihabitans</name>
    <dbReference type="NCBI Taxonomy" id="1691570"/>
    <lineage>
        <taxon>Bacteria</taxon>
        <taxon>Bacillati</taxon>
        <taxon>Actinomycetota</taxon>
        <taxon>Actinomycetes</taxon>
        <taxon>Mycobacteriales</taxon>
        <taxon>Nocardiaceae</taxon>
        <taxon>Nocardia</taxon>
    </lineage>
</organism>
<dbReference type="NCBIfam" id="NF006090">
    <property type="entry name" value="PRK08242.1"/>
    <property type="match status" value="1"/>
</dbReference>
<evidence type="ECO:0000256" key="2">
    <source>
        <dbReference type="ARBA" id="ARBA00022679"/>
    </source>
</evidence>
<gene>
    <name evidence="7" type="ORF">GCM10011610_30320</name>
</gene>
<reference evidence="8" key="1">
    <citation type="journal article" date="2019" name="Int. J. Syst. Evol. Microbiol.">
        <title>The Global Catalogue of Microorganisms (GCM) 10K type strain sequencing project: providing services to taxonomists for standard genome sequencing and annotation.</title>
        <authorList>
            <consortium name="The Broad Institute Genomics Platform"/>
            <consortium name="The Broad Institute Genome Sequencing Center for Infectious Disease"/>
            <person name="Wu L."/>
            <person name="Ma J."/>
        </authorList>
    </citation>
    <scope>NUCLEOTIDE SEQUENCE [LARGE SCALE GENOMIC DNA]</scope>
    <source>
        <strain evidence="8">CGMCC 4.7329</strain>
    </source>
</reference>
<accession>A0ABQ2KE27</accession>
<evidence type="ECO:0000313" key="7">
    <source>
        <dbReference type="EMBL" id="GGN80696.1"/>
    </source>
</evidence>
<dbReference type="Pfam" id="PF02803">
    <property type="entry name" value="Thiolase_C"/>
    <property type="match status" value="1"/>
</dbReference>
<feature type="domain" description="Thiolase C-terminal" evidence="6">
    <location>
        <begin position="286"/>
        <end position="407"/>
    </location>
</feature>
<dbReference type="InterPro" id="IPR016039">
    <property type="entry name" value="Thiolase-like"/>
</dbReference>
<dbReference type="InterPro" id="IPR020616">
    <property type="entry name" value="Thiolase_N"/>
</dbReference>
<dbReference type="PROSITE" id="PS00099">
    <property type="entry name" value="THIOLASE_3"/>
    <property type="match status" value="1"/>
</dbReference>
<dbReference type="CDD" id="cd00751">
    <property type="entry name" value="thiolase"/>
    <property type="match status" value="1"/>
</dbReference>
<name>A0ABQ2KE27_9NOCA</name>